<organism evidence="1">
    <name type="scientific">Salmonella enterica</name>
    <name type="common">Salmonella choleraesuis</name>
    <dbReference type="NCBI Taxonomy" id="28901"/>
    <lineage>
        <taxon>Bacteria</taxon>
        <taxon>Pseudomonadati</taxon>
        <taxon>Pseudomonadota</taxon>
        <taxon>Gammaproteobacteria</taxon>
        <taxon>Enterobacterales</taxon>
        <taxon>Enterobacteriaceae</taxon>
        <taxon>Salmonella</taxon>
    </lineage>
</organism>
<dbReference type="InterPro" id="IPR016032">
    <property type="entry name" value="Sig_transdc_resp-reg_C-effctor"/>
</dbReference>
<dbReference type="EMBL" id="AAGXGX010000038">
    <property type="protein sequence ID" value="EBS9878542.1"/>
    <property type="molecule type" value="Genomic_DNA"/>
</dbReference>
<reference evidence="1" key="1">
    <citation type="submission" date="2018-07" db="EMBL/GenBank/DDBJ databases">
        <authorList>
            <consortium name="GenomeTrakr network: Whole genome sequencing for foodborne pathogen traceback"/>
        </authorList>
    </citation>
    <scope>NUCLEOTIDE SEQUENCE</scope>
    <source>
        <strain evidence="1">CFSAN065048</strain>
    </source>
</reference>
<dbReference type="SUPFAM" id="SSF52172">
    <property type="entry name" value="CheY-like"/>
    <property type="match status" value="1"/>
</dbReference>
<dbReference type="SUPFAM" id="SSF46894">
    <property type="entry name" value="C-terminal effector domain of the bipartite response regulators"/>
    <property type="match status" value="1"/>
</dbReference>
<dbReference type="GO" id="GO:0006355">
    <property type="term" value="P:regulation of DNA-templated transcription"/>
    <property type="evidence" value="ECO:0007669"/>
    <property type="project" value="InterPro"/>
</dbReference>
<sequence>MIKKEKKPLKKGKGESFIDNERISKVDLIIIEKNIKPVCSATHSTSSALIIDADKYIISALNKNFINPLVLHTCETFKEASKILNDNVVDYIFMELFNVEENMLDAIIFILDVYSKFPSVRVVVLTTISDCDYIQVLRSLKYVSIISKYESIHELYKSIQSCRLSDGFYSKDIEKIMCNLEPPEALNDIEWSVLICLAQGLPKREIASKIFKSYHGLFYHINKINKKLHIKTKGQQLRMLKSLVNSPFKNHI</sequence>
<proteinExistence type="predicted"/>
<dbReference type="InterPro" id="IPR036388">
    <property type="entry name" value="WH-like_DNA-bd_sf"/>
</dbReference>
<dbReference type="InterPro" id="IPR011006">
    <property type="entry name" value="CheY-like_superfamily"/>
</dbReference>
<dbReference type="AlphaFoldDB" id="A0A5V1ABV2"/>
<dbReference type="RefSeq" id="WP_000591551.1">
    <property type="nucleotide sequence ID" value="NZ_MYMK01000081.1"/>
</dbReference>
<dbReference type="Gene3D" id="3.40.50.2300">
    <property type="match status" value="1"/>
</dbReference>
<name>A0A5V1ABV2_SALER</name>
<comment type="caution">
    <text evidence="1">The sequence shown here is derived from an EMBL/GenBank/DDBJ whole genome shotgun (WGS) entry which is preliminary data.</text>
</comment>
<evidence type="ECO:0000313" key="1">
    <source>
        <dbReference type="EMBL" id="EBS9878542.1"/>
    </source>
</evidence>
<gene>
    <name evidence="1" type="ORF">CEJ02_23310</name>
</gene>
<protein>
    <submittedName>
        <fullName evidence="1">Response regulator transcription factor</fullName>
    </submittedName>
</protein>
<dbReference type="GO" id="GO:0003677">
    <property type="term" value="F:DNA binding"/>
    <property type="evidence" value="ECO:0007669"/>
    <property type="project" value="InterPro"/>
</dbReference>
<accession>A0A5V1ABV2</accession>
<dbReference type="Gene3D" id="1.10.10.10">
    <property type="entry name" value="Winged helix-like DNA-binding domain superfamily/Winged helix DNA-binding domain"/>
    <property type="match status" value="1"/>
</dbReference>